<dbReference type="EMBL" id="VIWZ01000001">
    <property type="protein sequence ID" value="TWG19036.1"/>
    <property type="molecule type" value="Genomic_DNA"/>
</dbReference>
<accession>A0A561W580</accession>
<comment type="caution">
    <text evidence="2">The sequence shown here is derived from an EMBL/GenBank/DDBJ whole genome shotgun (WGS) entry which is preliminary data.</text>
</comment>
<dbReference type="Proteomes" id="UP000317685">
    <property type="component" value="Unassembled WGS sequence"/>
</dbReference>
<gene>
    <name evidence="2" type="ORF">FHU34_114411</name>
</gene>
<evidence type="ECO:0000313" key="3">
    <source>
        <dbReference type="Proteomes" id="UP000317685"/>
    </source>
</evidence>
<dbReference type="RefSeq" id="WP_244311789.1">
    <property type="nucleotide sequence ID" value="NZ_VIWZ01000001.1"/>
</dbReference>
<name>A0A561W580_9ACTN</name>
<dbReference type="AlphaFoldDB" id="A0A561W580"/>
<proteinExistence type="predicted"/>
<reference evidence="2 3" key="1">
    <citation type="submission" date="2019-06" db="EMBL/GenBank/DDBJ databases">
        <title>Sequencing the genomes of 1000 actinobacteria strains.</title>
        <authorList>
            <person name="Klenk H.-P."/>
        </authorList>
    </citation>
    <scope>NUCLEOTIDE SEQUENCE [LARGE SCALE GENOMIC DNA]</scope>
    <source>
        <strain evidence="2 3">DSM 45885</strain>
    </source>
</reference>
<keyword evidence="3" id="KW-1185">Reference proteome</keyword>
<protein>
    <submittedName>
        <fullName evidence="2">Uncharacterized protein</fullName>
    </submittedName>
</protein>
<evidence type="ECO:0000256" key="1">
    <source>
        <dbReference type="SAM" id="MobiDB-lite"/>
    </source>
</evidence>
<organism evidence="2 3">
    <name type="scientific">Micromonospora taraxaci</name>
    <dbReference type="NCBI Taxonomy" id="1316803"/>
    <lineage>
        <taxon>Bacteria</taxon>
        <taxon>Bacillati</taxon>
        <taxon>Actinomycetota</taxon>
        <taxon>Actinomycetes</taxon>
        <taxon>Micromonosporales</taxon>
        <taxon>Micromonosporaceae</taxon>
        <taxon>Micromonospora</taxon>
    </lineage>
</organism>
<dbReference type="GeneID" id="300132164"/>
<feature type="compositionally biased region" description="Low complexity" evidence="1">
    <location>
        <begin position="1"/>
        <end position="22"/>
    </location>
</feature>
<feature type="region of interest" description="Disordered" evidence="1">
    <location>
        <begin position="1"/>
        <end position="31"/>
    </location>
</feature>
<evidence type="ECO:0000313" key="2">
    <source>
        <dbReference type="EMBL" id="TWG19036.1"/>
    </source>
</evidence>
<sequence length="153" mass="16070">MWWRDGGYARAAADGSGRSGPRLPAPPATPPRCPYTASARPVAAGWGACGSAAPVPEPFATLLRQLVDAAGPPPALLFPSRLAGQPVAYTTLHNRLRTLEFPIKEARVAALRQLVLQAPAPVVADALGFHPTTATRQVTNAGGTWSRYPSPRS</sequence>